<keyword evidence="2" id="KW-1185">Reference proteome</keyword>
<dbReference type="EMBL" id="RRCT01000003">
    <property type="protein sequence ID" value="RQW75601.1"/>
    <property type="molecule type" value="Genomic_DNA"/>
</dbReference>
<protein>
    <submittedName>
        <fullName evidence="1">Uracil-DNA glycosylase</fullName>
    </submittedName>
</protein>
<dbReference type="Proteomes" id="UP000274033">
    <property type="component" value="Unassembled WGS sequence"/>
</dbReference>
<name>A0A3N9UHU7_9BACI</name>
<organism evidence="1 2">
    <name type="scientific">Lysinibacillus composti</name>
    <dbReference type="NCBI Taxonomy" id="720633"/>
    <lineage>
        <taxon>Bacteria</taxon>
        <taxon>Bacillati</taxon>
        <taxon>Bacillota</taxon>
        <taxon>Bacilli</taxon>
        <taxon>Bacillales</taxon>
        <taxon>Bacillaceae</taxon>
        <taxon>Lysinibacillus</taxon>
    </lineage>
</organism>
<dbReference type="AlphaFoldDB" id="A0A3N9UHU7"/>
<sequence length="59" mass="6936">MKVNCFNCQHFRVTWDQHNPRGCSAYQFKSKQVPSLVVKQSSGLECMKFKQKQMQGVKR</sequence>
<dbReference type="RefSeq" id="WP_124763484.1">
    <property type="nucleotide sequence ID" value="NZ_JAFBDY010000009.1"/>
</dbReference>
<gene>
    <name evidence="1" type="ORF">EBB45_05520</name>
</gene>
<comment type="caution">
    <text evidence="1">The sequence shown here is derived from an EMBL/GenBank/DDBJ whole genome shotgun (WGS) entry which is preliminary data.</text>
</comment>
<dbReference type="OrthoDB" id="9807346at2"/>
<reference evidence="1 2" key="1">
    <citation type="journal article" date="2013" name="J. Microbiol.">
        <title>Lysinibacillus chungkukjangi sp. nov., isolated from Chungkukjang, Korean fermented soybean food.</title>
        <authorList>
            <person name="Kim S.J."/>
            <person name="Jang Y.H."/>
            <person name="Hamada M."/>
            <person name="Ahn J.H."/>
            <person name="Weon H.Y."/>
            <person name="Suzuki K."/>
            <person name="Whang K.S."/>
            <person name="Kwon S.W."/>
        </authorList>
    </citation>
    <scope>NUCLEOTIDE SEQUENCE [LARGE SCALE GENOMIC DNA]</scope>
    <source>
        <strain evidence="1 2">MCCC 1A12701</strain>
    </source>
</reference>
<evidence type="ECO:0000313" key="1">
    <source>
        <dbReference type="EMBL" id="RQW75601.1"/>
    </source>
</evidence>
<evidence type="ECO:0000313" key="2">
    <source>
        <dbReference type="Proteomes" id="UP000274033"/>
    </source>
</evidence>
<proteinExistence type="predicted"/>
<accession>A0A3N9UHU7</accession>